<reference evidence="1" key="2">
    <citation type="submission" date="2023-05" db="EMBL/GenBank/DDBJ databases">
        <authorList>
            <consortium name="Lawrence Berkeley National Laboratory"/>
            <person name="Steindorff A."/>
            <person name="Hensen N."/>
            <person name="Bonometti L."/>
            <person name="Westerberg I."/>
            <person name="Brannstrom I.O."/>
            <person name="Guillou S."/>
            <person name="Cros-Aarteil S."/>
            <person name="Calhoun S."/>
            <person name="Haridas S."/>
            <person name="Kuo A."/>
            <person name="Mondo S."/>
            <person name="Pangilinan J."/>
            <person name="Riley R."/>
            <person name="Labutti K."/>
            <person name="Andreopoulos B."/>
            <person name="Lipzen A."/>
            <person name="Chen C."/>
            <person name="Yanf M."/>
            <person name="Daum C."/>
            <person name="Ng V."/>
            <person name="Clum A."/>
            <person name="Ohm R."/>
            <person name="Martin F."/>
            <person name="Silar P."/>
            <person name="Natvig D."/>
            <person name="Lalanne C."/>
            <person name="Gautier V."/>
            <person name="Ament-Velasquez S.L."/>
            <person name="Kruys A."/>
            <person name="Hutchinson M.I."/>
            <person name="Powell A.J."/>
            <person name="Barry K."/>
            <person name="Miller A.N."/>
            <person name="Grigoriev I.V."/>
            <person name="Debuchy R."/>
            <person name="Gladieux P."/>
            <person name="Thoren M.H."/>
            <person name="Johannesson H."/>
        </authorList>
    </citation>
    <scope>NUCLEOTIDE SEQUENCE</scope>
    <source>
        <strain evidence="1">CBS 103.79</strain>
    </source>
</reference>
<gene>
    <name evidence="1" type="ORF">C8A05DRAFT_15673</name>
</gene>
<proteinExistence type="predicted"/>
<reference evidence="1" key="1">
    <citation type="journal article" date="2023" name="Mol. Phylogenet. Evol.">
        <title>Genome-scale phylogeny and comparative genomics of the fungal order Sordariales.</title>
        <authorList>
            <person name="Hensen N."/>
            <person name="Bonometti L."/>
            <person name="Westerberg I."/>
            <person name="Brannstrom I.O."/>
            <person name="Guillou S."/>
            <person name="Cros-Aarteil S."/>
            <person name="Calhoun S."/>
            <person name="Haridas S."/>
            <person name="Kuo A."/>
            <person name="Mondo S."/>
            <person name="Pangilinan J."/>
            <person name="Riley R."/>
            <person name="LaButti K."/>
            <person name="Andreopoulos B."/>
            <person name="Lipzen A."/>
            <person name="Chen C."/>
            <person name="Yan M."/>
            <person name="Daum C."/>
            <person name="Ng V."/>
            <person name="Clum A."/>
            <person name="Steindorff A."/>
            <person name="Ohm R.A."/>
            <person name="Martin F."/>
            <person name="Silar P."/>
            <person name="Natvig D.O."/>
            <person name="Lalanne C."/>
            <person name="Gautier V."/>
            <person name="Ament-Velasquez S.L."/>
            <person name="Kruys A."/>
            <person name="Hutchinson M.I."/>
            <person name="Powell A.J."/>
            <person name="Barry K."/>
            <person name="Miller A.N."/>
            <person name="Grigoriev I.V."/>
            <person name="Debuchy R."/>
            <person name="Gladieux P."/>
            <person name="Hiltunen Thoren M."/>
            <person name="Johannesson H."/>
        </authorList>
    </citation>
    <scope>NUCLEOTIDE SEQUENCE</scope>
    <source>
        <strain evidence="1">CBS 103.79</strain>
    </source>
</reference>
<accession>A0AAN6ML68</accession>
<name>A0AAN6ML68_9PEZI</name>
<keyword evidence="2" id="KW-1185">Reference proteome</keyword>
<evidence type="ECO:0000313" key="2">
    <source>
        <dbReference type="Proteomes" id="UP001303889"/>
    </source>
</evidence>
<protein>
    <submittedName>
        <fullName evidence="1">Uncharacterized protein</fullName>
    </submittedName>
</protein>
<dbReference type="EMBL" id="MU855522">
    <property type="protein sequence ID" value="KAK3902248.1"/>
    <property type="molecule type" value="Genomic_DNA"/>
</dbReference>
<organism evidence="1 2">
    <name type="scientific">Staphylotrichum tortipilum</name>
    <dbReference type="NCBI Taxonomy" id="2831512"/>
    <lineage>
        <taxon>Eukaryota</taxon>
        <taxon>Fungi</taxon>
        <taxon>Dikarya</taxon>
        <taxon>Ascomycota</taxon>
        <taxon>Pezizomycotina</taxon>
        <taxon>Sordariomycetes</taxon>
        <taxon>Sordariomycetidae</taxon>
        <taxon>Sordariales</taxon>
        <taxon>Chaetomiaceae</taxon>
        <taxon>Staphylotrichum</taxon>
    </lineage>
</organism>
<dbReference type="Proteomes" id="UP001303889">
    <property type="component" value="Unassembled WGS sequence"/>
</dbReference>
<comment type="caution">
    <text evidence="1">The sequence shown here is derived from an EMBL/GenBank/DDBJ whole genome shotgun (WGS) entry which is preliminary data.</text>
</comment>
<dbReference type="AlphaFoldDB" id="A0AAN6ML68"/>
<evidence type="ECO:0000313" key="1">
    <source>
        <dbReference type="EMBL" id="KAK3902248.1"/>
    </source>
</evidence>
<sequence length="72" mass="7837">MDVDEIERSSTGGELARVVNYEVQRSFVWEGVEGGGVDILGLSALELEGQLGMVKARGGRDWVRVVMAVEVE</sequence>